<evidence type="ECO:0000313" key="2">
    <source>
        <dbReference type="EMBL" id="OAD53986.1"/>
    </source>
</evidence>
<keyword evidence="3" id="KW-1185">Reference proteome</keyword>
<dbReference type="GO" id="GO:0016853">
    <property type="term" value="F:isomerase activity"/>
    <property type="evidence" value="ECO:0007669"/>
    <property type="project" value="UniProtKB-KW"/>
</dbReference>
<evidence type="ECO:0000256" key="1">
    <source>
        <dbReference type="ARBA" id="ARBA00007365"/>
    </source>
</evidence>
<keyword evidence="2" id="KW-0413">Isomerase</keyword>
<dbReference type="Proteomes" id="UP000250275">
    <property type="component" value="Unassembled WGS sequence"/>
</dbReference>
<name>A0A310SB48_9HYME</name>
<dbReference type="GO" id="GO:0071013">
    <property type="term" value="C:catalytic step 2 spliceosome"/>
    <property type="evidence" value="ECO:0007669"/>
    <property type="project" value="TreeGrafter"/>
</dbReference>
<dbReference type="PANTHER" id="PTHR45625">
    <property type="entry name" value="PEPTIDYL-PROLYL CIS-TRANS ISOMERASE-RELATED"/>
    <property type="match status" value="1"/>
</dbReference>
<protein>
    <submittedName>
        <fullName evidence="2">Peptidyl-prolyl cis-trans isomerase CWC27 like protein</fullName>
    </submittedName>
</protein>
<organism evidence="2 3">
    <name type="scientific">Eufriesea mexicana</name>
    <dbReference type="NCBI Taxonomy" id="516756"/>
    <lineage>
        <taxon>Eukaryota</taxon>
        <taxon>Metazoa</taxon>
        <taxon>Ecdysozoa</taxon>
        <taxon>Arthropoda</taxon>
        <taxon>Hexapoda</taxon>
        <taxon>Insecta</taxon>
        <taxon>Pterygota</taxon>
        <taxon>Neoptera</taxon>
        <taxon>Endopterygota</taxon>
        <taxon>Hymenoptera</taxon>
        <taxon>Apocrita</taxon>
        <taxon>Aculeata</taxon>
        <taxon>Apoidea</taxon>
        <taxon>Anthophila</taxon>
        <taxon>Apidae</taxon>
        <taxon>Eufriesea</taxon>
    </lineage>
</organism>
<evidence type="ECO:0000313" key="3">
    <source>
        <dbReference type="Proteomes" id="UP000250275"/>
    </source>
</evidence>
<dbReference type="Gene3D" id="2.40.100.10">
    <property type="entry name" value="Cyclophilin-like"/>
    <property type="match status" value="2"/>
</dbReference>
<dbReference type="PANTHER" id="PTHR45625:SF6">
    <property type="entry name" value="SPLICEOSOME-ASSOCIATED PROTEIN CWC27 HOMOLOG"/>
    <property type="match status" value="1"/>
</dbReference>
<sequence length="170" mass="19071">MKTTVADIESELWAEKTPKACRNFVQLCTGESGKIYGEPFKNEFHTRLRFCRRDLIAMANAAKDDSGSTVLLYSWFYIRIVEVIYKGHRATDGSFAGWISEGRLRSLDQALPEDHQGALATFPRVKGGQPGFITSKISKRGSEVWMEVALEWGGGKVEVDSGHRLDLRTN</sequence>
<dbReference type="InterPro" id="IPR044666">
    <property type="entry name" value="Cyclophilin_A-like"/>
</dbReference>
<accession>A0A310SB48</accession>
<reference evidence="2 3" key="1">
    <citation type="submission" date="2015-07" db="EMBL/GenBank/DDBJ databases">
        <title>The genome of Eufriesea mexicana.</title>
        <authorList>
            <person name="Pan H."/>
            <person name="Kapheim K."/>
        </authorList>
    </citation>
    <scope>NUCLEOTIDE SEQUENCE [LARGE SCALE GENOMIC DNA]</scope>
    <source>
        <strain evidence="2">0111107269</strain>
        <tissue evidence="2">Whole body</tissue>
    </source>
</reference>
<dbReference type="AlphaFoldDB" id="A0A310SB48"/>
<proteinExistence type="inferred from homology"/>
<dbReference type="SUPFAM" id="SSF50891">
    <property type="entry name" value="Cyclophilin-like"/>
    <property type="match status" value="1"/>
</dbReference>
<dbReference type="EMBL" id="KQ765323">
    <property type="protein sequence ID" value="OAD53986.1"/>
    <property type="molecule type" value="Genomic_DNA"/>
</dbReference>
<dbReference type="InterPro" id="IPR029000">
    <property type="entry name" value="Cyclophilin-like_dom_sf"/>
</dbReference>
<comment type="similarity">
    <text evidence="1">Belongs to the cyclophilin-type PPIase family.</text>
</comment>
<gene>
    <name evidence="2" type="ORF">WN48_08500</name>
</gene>